<proteinExistence type="predicted"/>
<sequence length="286" mass="32930">MVICFSDNTQYFPVLGVNIISIIGCFAVIITFLTLRDSQTYSLRLVFYIAITDFIKSISFCIPCHMLENNILINFSAFLARASAVITCLWAVAISNALYQIVINNVEKFEKFHKRWIIILIILIALNIGLMFINVYTSVDTLCTFNLTPLGNYLRIGTIYAPEWLFLIYSILAYYKVQKKIRNLTLTETKAHSIKRLFVFSIATFITYLPMSIIRIVEMFYNDCIINEAYLFAFCIYSLAGLLNALAYFWAFNLHMIWKKKTIIVSIPLRASEVSSINLLYHSLAK</sequence>
<evidence type="ECO:0000256" key="4">
    <source>
        <dbReference type="ARBA" id="ARBA00023040"/>
    </source>
</evidence>
<comment type="caution">
    <text evidence="10">The sequence shown here is derived from an EMBL/GenBank/DDBJ whole genome shotgun (WGS) entry which is preliminary data.</text>
</comment>
<dbReference type="GO" id="GO:0007189">
    <property type="term" value="P:adenylate cyclase-activating G protein-coupled receptor signaling pathway"/>
    <property type="evidence" value="ECO:0007669"/>
    <property type="project" value="TreeGrafter"/>
</dbReference>
<accession>A0A1R2BXS4</accession>
<comment type="subcellular location">
    <subcellularLocation>
        <location evidence="1">Membrane</location>
        <topology evidence="1">Multi-pass membrane protein</topology>
    </subcellularLocation>
</comment>
<dbReference type="PROSITE" id="PS50262">
    <property type="entry name" value="G_PROTEIN_RECEP_F1_2"/>
    <property type="match status" value="1"/>
</dbReference>
<dbReference type="Gene3D" id="1.20.1070.10">
    <property type="entry name" value="Rhodopsin 7-helix transmembrane proteins"/>
    <property type="match status" value="1"/>
</dbReference>
<keyword evidence="11" id="KW-1185">Reference proteome</keyword>
<reference evidence="10 11" key="1">
    <citation type="submission" date="2016-11" db="EMBL/GenBank/DDBJ databases">
        <title>The macronuclear genome of Stentor coeruleus: a giant cell with tiny introns.</title>
        <authorList>
            <person name="Slabodnick M."/>
            <person name="Ruby J.G."/>
            <person name="Reiff S.B."/>
            <person name="Swart E.C."/>
            <person name="Gosai S."/>
            <person name="Prabakaran S."/>
            <person name="Witkowska E."/>
            <person name="Larue G.E."/>
            <person name="Fisher S."/>
            <person name="Freeman R.M."/>
            <person name="Gunawardena J."/>
            <person name="Chu W."/>
            <person name="Stover N.A."/>
            <person name="Gregory B.D."/>
            <person name="Nowacki M."/>
            <person name="Derisi J."/>
            <person name="Roy S.W."/>
            <person name="Marshall W.F."/>
            <person name="Sood P."/>
        </authorList>
    </citation>
    <scope>NUCLEOTIDE SEQUENCE [LARGE SCALE GENOMIC DNA]</scope>
    <source>
        <strain evidence="10">WM001</strain>
    </source>
</reference>
<feature type="transmembrane region" description="Helical" evidence="8">
    <location>
        <begin position="229"/>
        <end position="251"/>
    </location>
</feature>
<evidence type="ECO:0000256" key="6">
    <source>
        <dbReference type="ARBA" id="ARBA00023170"/>
    </source>
</evidence>
<evidence type="ECO:0000313" key="11">
    <source>
        <dbReference type="Proteomes" id="UP000187209"/>
    </source>
</evidence>
<feature type="transmembrane region" description="Helical" evidence="8">
    <location>
        <begin position="71"/>
        <end position="95"/>
    </location>
</feature>
<feature type="transmembrane region" description="Helical" evidence="8">
    <location>
        <begin position="197"/>
        <end position="217"/>
    </location>
</feature>
<dbReference type="InterPro" id="IPR017452">
    <property type="entry name" value="GPCR_Rhodpsn_7TM"/>
</dbReference>
<evidence type="ECO:0000256" key="2">
    <source>
        <dbReference type="ARBA" id="ARBA00022692"/>
    </source>
</evidence>
<evidence type="ECO:0000256" key="3">
    <source>
        <dbReference type="ARBA" id="ARBA00022989"/>
    </source>
</evidence>
<dbReference type="PANTHER" id="PTHR23112:SF0">
    <property type="entry name" value="TRANSMEMBRANE PROTEIN 116"/>
    <property type="match status" value="1"/>
</dbReference>
<dbReference type="AlphaFoldDB" id="A0A1R2BXS4"/>
<dbReference type="PRINTS" id="PR02001">
    <property type="entry name" value="GCR1CAMPR"/>
</dbReference>
<evidence type="ECO:0000256" key="8">
    <source>
        <dbReference type="SAM" id="Phobius"/>
    </source>
</evidence>
<feature type="transmembrane region" description="Helical" evidence="8">
    <location>
        <begin position="116"/>
        <end position="139"/>
    </location>
</feature>
<feature type="transmembrane region" description="Helical" evidence="8">
    <location>
        <begin position="159"/>
        <end position="177"/>
    </location>
</feature>
<feature type="domain" description="G-protein coupled receptors family 1 profile" evidence="9">
    <location>
        <begin position="24"/>
        <end position="248"/>
    </location>
</feature>
<keyword evidence="4" id="KW-0297">G-protein coupled receptor</keyword>
<keyword evidence="2 8" id="KW-0812">Transmembrane</keyword>
<keyword evidence="6" id="KW-0675">Receptor</keyword>
<evidence type="ECO:0000256" key="5">
    <source>
        <dbReference type="ARBA" id="ARBA00023136"/>
    </source>
</evidence>
<evidence type="ECO:0000256" key="1">
    <source>
        <dbReference type="ARBA" id="ARBA00004141"/>
    </source>
</evidence>
<dbReference type="EMBL" id="MPUH01000374">
    <property type="protein sequence ID" value="OMJ81598.1"/>
    <property type="molecule type" value="Genomic_DNA"/>
</dbReference>
<gene>
    <name evidence="10" type="ORF">SteCoe_17908</name>
</gene>
<dbReference type="PANTHER" id="PTHR23112">
    <property type="entry name" value="G PROTEIN-COUPLED RECEPTOR 157-RELATED"/>
    <property type="match status" value="1"/>
</dbReference>
<name>A0A1R2BXS4_9CILI</name>
<feature type="transmembrane region" description="Helical" evidence="8">
    <location>
        <begin position="45"/>
        <end position="65"/>
    </location>
</feature>
<evidence type="ECO:0000313" key="10">
    <source>
        <dbReference type="EMBL" id="OMJ81598.1"/>
    </source>
</evidence>
<evidence type="ECO:0000259" key="9">
    <source>
        <dbReference type="PROSITE" id="PS50262"/>
    </source>
</evidence>
<evidence type="ECO:0000256" key="7">
    <source>
        <dbReference type="ARBA" id="ARBA00023224"/>
    </source>
</evidence>
<dbReference type="OrthoDB" id="2122879at2759"/>
<dbReference type="GO" id="GO:0005886">
    <property type="term" value="C:plasma membrane"/>
    <property type="evidence" value="ECO:0007669"/>
    <property type="project" value="TreeGrafter"/>
</dbReference>
<keyword evidence="7" id="KW-0807">Transducer</keyword>
<dbReference type="InterPro" id="IPR022343">
    <property type="entry name" value="GCR1-cAMP_receptor"/>
</dbReference>
<dbReference type="SUPFAM" id="SSF81321">
    <property type="entry name" value="Family A G protein-coupled receptor-like"/>
    <property type="match status" value="1"/>
</dbReference>
<dbReference type="GO" id="GO:0004930">
    <property type="term" value="F:G protein-coupled receptor activity"/>
    <property type="evidence" value="ECO:0007669"/>
    <property type="project" value="UniProtKB-KW"/>
</dbReference>
<organism evidence="10 11">
    <name type="scientific">Stentor coeruleus</name>
    <dbReference type="NCBI Taxonomy" id="5963"/>
    <lineage>
        <taxon>Eukaryota</taxon>
        <taxon>Sar</taxon>
        <taxon>Alveolata</taxon>
        <taxon>Ciliophora</taxon>
        <taxon>Postciliodesmatophora</taxon>
        <taxon>Heterotrichea</taxon>
        <taxon>Heterotrichida</taxon>
        <taxon>Stentoridae</taxon>
        <taxon>Stentor</taxon>
    </lineage>
</organism>
<keyword evidence="5 8" id="KW-0472">Membrane</keyword>
<protein>
    <recommendedName>
        <fullName evidence="9">G-protein coupled receptors family 1 profile domain-containing protein</fullName>
    </recommendedName>
</protein>
<dbReference type="PRINTS" id="PR02000">
    <property type="entry name" value="GCR1PLANT"/>
</dbReference>
<feature type="transmembrane region" description="Helical" evidence="8">
    <location>
        <begin position="12"/>
        <end position="33"/>
    </location>
</feature>
<keyword evidence="3 8" id="KW-1133">Transmembrane helix</keyword>
<dbReference type="Proteomes" id="UP000187209">
    <property type="component" value="Unassembled WGS sequence"/>
</dbReference>
<dbReference type="InterPro" id="IPR022340">
    <property type="entry name" value="GPCR_GCR1_put"/>
</dbReference>